<dbReference type="GO" id="GO:0016567">
    <property type="term" value="P:protein ubiquitination"/>
    <property type="evidence" value="ECO:0007669"/>
    <property type="project" value="TreeGrafter"/>
</dbReference>
<dbReference type="Proteomes" id="UP000054279">
    <property type="component" value="Unassembled WGS sequence"/>
</dbReference>
<dbReference type="SUPFAM" id="SSF57850">
    <property type="entry name" value="RING/U-box"/>
    <property type="match status" value="2"/>
</dbReference>
<dbReference type="GO" id="GO:0006897">
    <property type="term" value="P:endocytosis"/>
    <property type="evidence" value="ECO:0007669"/>
    <property type="project" value="TreeGrafter"/>
</dbReference>
<proteinExistence type="predicted"/>
<keyword evidence="3" id="KW-0862">Zinc</keyword>
<dbReference type="InterPro" id="IPR043145">
    <property type="entry name" value="Znf_ZZ_sf"/>
</dbReference>
<evidence type="ECO:0000256" key="2">
    <source>
        <dbReference type="ARBA" id="ARBA00022771"/>
    </source>
</evidence>
<feature type="domain" description="ZZ-type" evidence="6">
    <location>
        <begin position="278"/>
        <end position="334"/>
    </location>
</feature>
<gene>
    <name evidence="7" type="ORF">M422DRAFT_31470</name>
</gene>
<protein>
    <recommendedName>
        <fullName evidence="6">ZZ-type domain-containing protein</fullName>
    </recommendedName>
</protein>
<keyword evidence="2 4" id="KW-0863">Zinc-finger</keyword>
<evidence type="ECO:0000256" key="3">
    <source>
        <dbReference type="ARBA" id="ARBA00022833"/>
    </source>
</evidence>
<evidence type="ECO:0000256" key="5">
    <source>
        <dbReference type="SAM" id="MobiDB-lite"/>
    </source>
</evidence>
<dbReference type="SMART" id="SM00291">
    <property type="entry name" value="ZnF_ZZ"/>
    <property type="match status" value="2"/>
</dbReference>
<accession>A0A0C9V5B0</accession>
<reference evidence="7 8" key="1">
    <citation type="submission" date="2014-06" db="EMBL/GenBank/DDBJ databases">
        <title>Evolutionary Origins and Diversification of the Mycorrhizal Mutualists.</title>
        <authorList>
            <consortium name="DOE Joint Genome Institute"/>
            <consortium name="Mycorrhizal Genomics Consortium"/>
            <person name="Kohler A."/>
            <person name="Kuo A."/>
            <person name="Nagy L.G."/>
            <person name="Floudas D."/>
            <person name="Copeland A."/>
            <person name="Barry K.W."/>
            <person name="Cichocki N."/>
            <person name="Veneault-Fourrey C."/>
            <person name="LaButti K."/>
            <person name="Lindquist E.A."/>
            <person name="Lipzen A."/>
            <person name="Lundell T."/>
            <person name="Morin E."/>
            <person name="Murat C."/>
            <person name="Riley R."/>
            <person name="Ohm R."/>
            <person name="Sun H."/>
            <person name="Tunlid A."/>
            <person name="Henrissat B."/>
            <person name="Grigoriev I.V."/>
            <person name="Hibbett D.S."/>
            <person name="Martin F."/>
        </authorList>
    </citation>
    <scope>NUCLEOTIDE SEQUENCE [LARGE SCALE GENOMIC DNA]</scope>
    <source>
        <strain evidence="7 8">SS14</strain>
    </source>
</reference>
<feature type="compositionally biased region" description="Low complexity" evidence="5">
    <location>
        <begin position="341"/>
        <end position="353"/>
    </location>
</feature>
<dbReference type="Pfam" id="PF00569">
    <property type="entry name" value="ZZ"/>
    <property type="match status" value="2"/>
</dbReference>
<dbReference type="InterPro" id="IPR000433">
    <property type="entry name" value="Znf_ZZ"/>
</dbReference>
<dbReference type="PROSITE" id="PS50135">
    <property type="entry name" value="ZF_ZZ_2"/>
    <property type="match status" value="1"/>
</dbReference>
<evidence type="ECO:0000256" key="4">
    <source>
        <dbReference type="PROSITE-ProRule" id="PRU00228"/>
    </source>
</evidence>
<dbReference type="PANTHER" id="PTHR24202:SF53">
    <property type="entry name" value="E3 UBIQUITIN-PROTEIN LIGASE MIB1"/>
    <property type="match status" value="1"/>
</dbReference>
<evidence type="ECO:0000313" key="8">
    <source>
        <dbReference type="Proteomes" id="UP000054279"/>
    </source>
</evidence>
<sequence length="431" mass="47898">MATATSVSVNATQGDTITILVENDDISMLMYYLDCVTVGIGLDILPKELMDFAKHRSLSPAQRALVFSKACELSPDKFIDKFIFRDDTREMINNGRNSFWTIEAACKVVSLQRDLFIAGKVQTATEVMFFETSWLDDAYTHPMQRLSRPFTGSAHCLHCQGDFGPCLCSNCPRFEDSECSSARPPSPSRSPHQHRYTCDGCGVVDFEGSLYLCTVCTDFGFCQTCYMAKDHNIAHRFSHVNYPGATPVLLEPRLLRPTQASVSHSSPALHLSSFSPQQHWWICDGCHAEYFEGSLYMCTVCTDFGFCQTCYSTKGHDTAHRFNHVNYPGATPVLLGPRLPPSVSAAPPQASYPTSTSQPATQDKPLHLHKNGKVKLTGLSRADMNGKHAIVIEDDCGNGRVEVRIEEMEKNFKVKLENITAASDSEEDFLD</sequence>
<dbReference type="OrthoDB" id="661148at2759"/>
<keyword evidence="1" id="KW-0479">Metal-binding</keyword>
<dbReference type="AlphaFoldDB" id="A0A0C9V5B0"/>
<dbReference type="Gene3D" id="3.30.60.90">
    <property type="match status" value="2"/>
</dbReference>
<dbReference type="EMBL" id="KN837132">
    <property type="protein sequence ID" value="KIJ42079.1"/>
    <property type="molecule type" value="Genomic_DNA"/>
</dbReference>
<feature type="region of interest" description="Disordered" evidence="5">
    <location>
        <begin position="338"/>
        <end position="369"/>
    </location>
</feature>
<dbReference type="GO" id="GO:0008270">
    <property type="term" value="F:zinc ion binding"/>
    <property type="evidence" value="ECO:0007669"/>
    <property type="project" value="UniProtKB-KW"/>
</dbReference>
<evidence type="ECO:0000259" key="6">
    <source>
        <dbReference type="PROSITE" id="PS50135"/>
    </source>
</evidence>
<dbReference type="HOGENOM" id="CLU_515976_0_0_1"/>
<organism evidence="7 8">
    <name type="scientific">Sphaerobolus stellatus (strain SS14)</name>
    <dbReference type="NCBI Taxonomy" id="990650"/>
    <lineage>
        <taxon>Eukaryota</taxon>
        <taxon>Fungi</taxon>
        <taxon>Dikarya</taxon>
        <taxon>Basidiomycota</taxon>
        <taxon>Agaricomycotina</taxon>
        <taxon>Agaricomycetes</taxon>
        <taxon>Phallomycetidae</taxon>
        <taxon>Geastrales</taxon>
        <taxon>Sphaerobolaceae</taxon>
        <taxon>Sphaerobolus</taxon>
    </lineage>
</organism>
<evidence type="ECO:0000256" key="1">
    <source>
        <dbReference type="ARBA" id="ARBA00022723"/>
    </source>
</evidence>
<dbReference type="GO" id="GO:0005737">
    <property type="term" value="C:cytoplasm"/>
    <property type="evidence" value="ECO:0007669"/>
    <property type="project" value="TreeGrafter"/>
</dbReference>
<evidence type="ECO:0000313" key="7">
    <source>
        <dbReference type="EMBL" id="KIJ42079.1"/>
    </source>
</evidence>
<keyword evidence="8" id="KW-1185">Reference proteome</keyword>
<dbReference type="PANTHER" id="PTHR24202">
    <property type="entry name" value="E3 UBIQUITIN-PROTEIN LIGASE MIB2"/>
    <property type="match status" value="1"/>
</dbReference>
<name>A0A0C9V5B0_SPHS4</name>